<dbReference type="Proteomes" id="UP000260862">
    <property type="component" value="Unassembled WGS sequence"/>
</dbReference>
<protein>
    <submittedName>
        <fullName evidence="2">DUF4932 domain-containing protein</fullName>
    </submittedName>
</protein>
<organism evidence="2 3">
    <name type="scientific">Phocaeicola plebeius</name>
    <dbReference type="NCBI Taxonomy" id="310297"/>
    <lineage>
        <taxon>Bacteria</taxon>
        <taxon>Pseudomonadati</taxon>
        <taxon>Bacteroidota</taxon>
        <taxon>Bacteroidia</taxon>
        <taxon>Bacteroidales</taxon>
        <taxon>Bacteroidaceae</taxon>
        <taxon>Phocaeicola</taxon>
    </lineage>
</organism>
<evidence type="ECO:0000313" key="3">
    <source>
        <dbReference type="Proteomes" id="UP000260862"/>
    </source>
</evidence>
<reference evidence="2 3" key="1">
    <citation type="submission" date="2018-08" db="EMBL/GenBank/DDBJ databases">
        <title>A genome reference for cultivated species of the human gut microbiota.</title>
        <authorList>
            <person name="Zou Y."/>
            <person name="Xue W."/>
            <person name="Luo G."/>
        </authorList>
    </citation>
    <scope>NUCLEOTIDE SEQUENCE [LARGE SCALE GENOMIC DNA]</scope>
    <source>
        <strain evidence="2 3">TF10-3AC</strain>
    </source>
</reference>
<sequence>MKKYVIFLVLLIATLCVKAQSIIPQVNENVELMSILSRMAGFPEYHMDMAGQYIKDMDSYFKESTDHPAVQYMKGLRNKYGIAYDAVMSMAVHLDNRNGVFSLIEEEVSTLEKRWKKVDKDEFLSYLSSFYRDTKFNEFFLAHKDLYERGIKSYQDNVISHFDIDWYADFYGNEPQETFSVIIGFCYGGGNYGADRQIKGHKKEVFAIVGYYVNKEGMPMYSKEYLPTLIHEFNHSFINHFLDENKYPDYVKELEPAATDLFNSSRWSMAKQAYGNWKTVINESLVRAAVICYMLDKDYKPEEIKNELLEQVQRNFRWMPELVSLLRKYEERQVKYGSFENFYPRVIDFFEDYAKKENKRLDVIKSK</sequence>
<keyword evidence="1" id="KW-0732">Signal</keyword>
<feature type="chain" id="PRO_5017694120" evidence="1">
    <location>
        <begin position="20"/>
        <end position="367"/>
    </location>
</feature>
<dbReference type="RefSeq" id="WP_117672178.1">
    <property type="nucleotide sequence ID" value="NZ_CABOGR010000011.1"/>
</dbReference>
<dbReference type="EMBL" id="QSQT01000011">
    <property type="protein sequence ID" value="RGK56299.1"/>
    <property type="molecule type" value="Genomic_DNA"/>
</dbReference>
<evidence type="ECO:0000313" key="2">
    <source>
        <dbReference type="EMBL" id="RGK56299.1"/>
    </source>
</evidence>
<evidence type="ECO:0000256" key="1">
    <source>
        <dbReference type="SAM" id="SignalP"/>
    </source>
</evidence>
<proteinExistence type="predicted"/>
<name>A0A3E4N2X8_9BACT</name>
<dbReference type="AlphaFoldDB" id="A0A3E4N2X8"/>
<keyword evidence="3" id="KW-1185">Reference proteome</keyword>
<feature type="signal peptide" evidence="1">
    <location>
        <begin position="1"/>
        <end position="19"/>
    </location>
</feature>
<dbReference type="Pfam" id="PF16286">
    <property type="entry name" value="DUF4932"/>
    <property type="match status" value="1"/>
</dbReference>
<accession>A0A3E4N2X8</accession>
<comment type="caution">
    <text evidence="2">The sequence shown here is derived from an EMBL/GenBank/DDBJ whole genome shotgun (WGS) entry which is preliminary data.</text>
</comment>
<dbReference type="InterPro" id="IPR032560">
    <property type="entry name" value="DUF4932"/>
</dbReference>
<gene>
    <name evidence="2" type="ORF">DXD04_07250</name>
</gene>